<accession>A0A4Z1H812</accession>
<organism evidence="1 2">
    <name type="scientific">Botryotinia convoluta</name>
    <dbReference type="NCBI Taxonomy" id="54673"/>
    <lineage>
        <taxon>Eukaryota</taxon>
        <taxon>Fungi</taxon>
        <taxon>Dikarya</taxon>
        <taxon>Ascomycota</taxon>
        <taxon>Pezizomycotina</taxon>
        <taxon>Leotiomycetes</taxon>
        <taxon>Helotiales</taxon>
        <taxon>Sclerotiniaceae</taxon>
        <taxon>Botryotinia</taxon>
    </lineage>
</organism>
<gene>
    <name evidence="1" type="ORF">BCON_1570g00010</name>
</gene>
<sequence length="89" mass="9928">MGMGSTFQVRLFGQMGFFTTDPENLKAMLATRFGSEEFFFFLSLFFSLGSICKISPSIPTPNPTLHPTDFRLGSRRSGLYPMIGEGIFT</sequence>
<dbReference type="EMBL" id="PQXN01001568">
    <property type="protein sequence ID" value="TGO43582.1"/>
    <property type="molecule type" value="Genomic_DNA"/>
</dbReference>
<reference evidence="1 2" key="1">
    <citation type="submission" date="2017-12" db="EMBL/GenBank/DDBJ databases">
        <title>Comparative genomics of Botrytis spp.</title>
        <authorList>
            <person name="Valero-Jimenez C.A."/>
            <person name="Tapia P."/>
            <person name="Veloso J."/>
            <person name="Silva-Moreno E."/>
            <person name="Staats M."/>
            <person name="Valdes J.H."/>
            <person name="Van Kan J.A.L."/>
        </authorList>
    </citation>
    <scope>NUCLEOTIDE SEQUENCE [LARGE SCALE GENOMIC DNA]</scope>
    <source>
        <strain evidence="1 2">MUCL11595</strain>
    </source>
</reference>
<evidence type="ECO:0000313" key="1">
    <source>
        <dbReference type="EMBL" id="TGO43582.1"/>
    </source>
</evidence>
<proteinExistence type="predicted"/>
<name>A0A4Z1H812_9HELO</name>
<dbReference type="Proteomes" id="UP000297527">
    <property type="component" value="Unassembled WGS sequence"/>
</dbReference>
<dbReference type="AlphaFoldDB" id="A0A4Z1H812"/>
<protein>
    <submittedName>
        <fullName evidence="1">Uncharacterized protein</fullName>
    </submittedName>
</protein>
<keyword evidence="2" id="KW-1185">Reference proteome</keyword>
<dbReference type="OrthoDB" id="1470350at2759"/>
<evidence type="ECO:0000313" key="2">
    <source>
        <dbReference type="Proteomes" id="UP000297527"/>
    </source>
</evidence>
<comment type="caution">
    <text evidence="1">The sequence shown here is derived from an EMBL/GenBank/DDBJ whole genome shotgun (WGS) entry which is preliminary data.</text>
</comment>